<feature type="binding site" evidence="7">
    <location>
        <position position="360"/>
    </location>
    <ligand>
        <name>Zn(2+)</name>
        <dbReference type="ChEBI" id="CHEBI:29105"/>
        <label>2</label>
        <note>catalytic</note>
    </ligand>
</feature>
<feature type="binding site" evidence="7">
    <location>
        <position position="283"/>
    </location>
    <ligand>
        <name>Zn(2+)</name>
        <dbReference type="ChEBI" id="CHEBI:29105"/>
        <label>1</label>
    </ligand>
</feature>
<dbReference type="EMBL" id="QZEI01000133">
    <property type="protein sequence ID" value="RLV57833.1"/>
    <property type="molecule type" value="Genomic_DNA"/>
</dbReference>
<proteinExistence type="predicted"/>
<evidence type="ECO:0000256" key="5">
    <source>
        <dbReference type="ARBA" id="ARBA00022801"/>
    </source>
</evidence>
<sequence>MRMLTVLTILPLSISLQSHASTPSDVWVTLPTTMTSIALEQGATQVSTVTHSQLSMIKLPKSQLNEFSQAFHLHYHRLGGFMTFETEQQALANINSTAPHSKFVAPKIDQADKVNQLMPQLDANNIVTEIQKESANQNRFYKLKTGVTASDELFDTWKSLAKGWDKATVTQFSHRRFPQKSVELEIKGSKYPDKVVVIGAHLDSTAGSWTILNKRAPGADDDGSGIASETEVIRVLAENHIQPEYTLRFYGYAAEEGGLLGSREIVQSVKKEPVTILSAMQLDMTNFKGSDKDIIFEMDHTNSDFTHFLQTLIDTYQPNITYGTDQCGYACSDHASWDSIGAPAAMPFEAYMKDMNPNIHSKNDTLENSDPTGTDALHFSQLALSYLIEMGFE</sequence>
<keyword evidence="3 7" id="KW-0479">Metal-binding</keyword>
<gene>
    <name evidence="11" type="ORF">D5018_20440</name>
</gene>
<name>A0A3L8PTA8_9GAMM</name>
<evidence type="ECO:0000256" key="9">
    <source>
        <dbReference type="SAM" id="SignalP"/>
    </source>
</evidence>
<dbReference type="GO" id="GO:0046872">
    <property type="term" value="F:metal ion binding"/>
    <property type="evidence" value="ECO:0007669"/>
    <property type="project" value="UniProtKB-KW"/>
</dbReference>
<dbReference type="PANTHER" id="PTHR12147">
    <property type="entry name" value="METALLOPEPTIDASE M28 FAMILY MEMBER"/>
    <property type="match status" value="1"/>
</dbReference>
<dbReference type="Proteomes" id="UP000281474">
    <property type="component" value="Unassembled WGS sequence"/>
</dbReference>
<dbReference type="GO" id="GO:0008235">
    <property type="term" value="F:metalloexopeptidase activity"/>
    <property type="evidence" value="ECO:0007669"/>
    <property type="project" value="InterPro"/>
</dbReference>
<feature type="domain" description="Peptidase M28" evidence="10">
    <location>
        <begin position="184"/>
        <end position="378"/>
    </location>
</feature>
<comment type="caution">
    <text evidence="11">The sequence shown here is derived from an EMBL/GenBank/DDBJ whole genome shotgun (WGS) entry which is preliminary data.</text>
</comment>
<evidence type="ECO:0000313" key="12">
    <source>
        <dbReference type="Proteomes" id="UP000281474"/>
    </source>
</evidence>
<evidence type="ECO:0000256" key="4">
    <source>
        <dbReference type="ARBA" id="ARBA00022729"/>
    </source>
</evidence>
<evidence type="ECO:0000256" key="6">
    <source>
        <dbReference type="ARBA" id="ARBA00022833"/>
    </source>
</evidence>
<dbReference type="RefSeq" id="WP_121840825.1">
    <property type="nucleotide sequence ID" value="NZ_ML014882.1"/>
</dbReference>
<evidence type="ECO:0000259" key="10">
    <source>
        <dbReference type="Pfam" id="PF04389"/>
    </source>
</evidence>
<dbReference type="PIRSF" id="PIRSF036685">
    <property type="entry name" value="BacLeuNPeptidase"/>
    <property type="match status" value="1"/>
</dbReference>
<dbReference type="SUPFAM" id="SSF53187">
    <property type="entry name" value="Zn-dependent exopeptidases"/>
    <property type="match status" value="1"/>
</dbReference>
<dbReference type="InterPro" id="IPR007484">
    <property type="entry name" value="Peptidase_M28"/>
</dbReference>
<dbReference type="AlphaFoldDB" id="A0A3L8PTA8"/>
<organism evidence="11 12">
    <name type="scientific">Parashewanella curva</name>
    <dbReference type="NCBI Taxonomy" id="2338552"/>
    <lineage>
        <taxon>Bacteria</taxon>
        <taxon>Pseudomonadati</taxon>
        <taxon>Pseudomonadota</taxon>
        <taxon>Gammaproteobacteria</taxon>
        <taxon>Alteromonadales</taxon>
        <taxon>Shewanellaceae</taxon>
        <taxon>Parashewanella</taxon>
    </lineage>
</organism>
<feature type="chain" id="PRO_5018193756" evidence="9">
    <location>
        <begin position="21"/>
        <end position="393"/>
    </location>
</feature>
<keyword evidence="6 7" id="KW-0862">Zinc</keyword>
<dbReference type="GO" id="GO:0004177">
    <property type="term" value="F:aminopeptidase activity"/>
    <property type="evidence" value="ECO:0007669"/>
    <property type="project" value="UniProtKB-KW"/>
</dbReference>
<dbReference type="PANTHER" id="PTHR12147:SF56">
    <property type="entry name" value="AMINOPEPTIDASE YDR415C-RELATED"/>
    <property type="match status" value="1"/>
</dbReference>
<accession>A0A3L8PTA8</accession>
<dbReference type="InterPro" id="IPR045175">
    <property type="entry name" value="M28_fam"/>
</dbReference>
<feature type="binding site" evidence="7">
    <location>
        <position position="221"/>
    </location>
    <ligand>
        <name>Zn(2+)</name>
        <dbReference type="ChEBI" id="CHEBI:29105"/>
        <label>1</label>
    </ligand>
</feature>
<protein>
    <submittedName>
        <fullName evidence="11">M20/M25/M40 family metallo-hydrolase</fullName>
    </submittedName>
</protein>
<feature type="binding site" evidence="7">
    <location>
        <position position="201"/>
    </location>
    <ligand>
        <name>Zn(2+)</name>
        <dbReference type="ChEBI" id="CHEBI:29105"/>
        <label>1</label>
    </ligand>
</feature>
<dbReference type="GO" id="GO:0006508">
    <property type="term" value="P:proteolysis"/>
    <property type="evidence" value="ECO:0007669"/>
    <property type="project" value="UniProtKB-KW"/>
</dbReference>
<dbReference type="OrthoDB" id="9789219at2"/>
<evidence type="ECO:0000256" key="7">
    <source>
        <dbReference type="PIRSR" id="PIRSR036685-1"/>
    </source>
</evidence>
<keyword evidence="4 9" id="KW-0732">Signal</keyword>
<dbReference type="Pfam" id="PF04389">
    <property type="entry name" value="Peptidase_M28"/>
    <property type="match status" value="1"/>
</dbReference>
<keyword evidence="12" id="KW-1185">Reference proteome</keyword>
<dbReference type="Gene3D" id="3.40.630.10">
    <property type="entry name" value="Zn peptidases"/>
    <property type="match status" value="1"/>
</dbReference>
<evidence type="ECO:0000313" key="11">
    <source>
        <dbReference type="EMBL" id="RLV57833.1"/>
    </source>
</evidence>
<keyword evidence="2" id="KW-0645">Protease</keyword>
<keyword evidence="5 11" id="KW-0378">Hydrolase</keyword>
<reference evidence="11 12" key="1">
    <citation type="submission" date="2018-09" db="EMBL/GenBank/DDBJ databases">
        <title>Phylogeny of the Shewanellaceae, and recommendation for two new genera, Pseudoshewanella and Parashewanella.</title>
        <authorList>
            <person name="Wang G."/>
        </authorList>
    </citation>
    <scope>NUCLEOTIDE SEQUENCE [LARGE SCALE GENOMIC DNA]</scope>
    <source>
        <strain evidence="11 12">C51</strain>
    </source>
</reference>
<evidence type="ECO:0000256" key="1">
    <source>
        <dbReference type="ARBA" id="ARBA00022438"/>
    </source>
</evidence>
<dbReference type="InterPro" id="IPR012189">
    <property type="entry name" value="Pept_M28E_Ap1"/>
</dbReference>
<keyword evidence="8" id="KW-1015">Disulfide bond</keyword>
<feature type="binding site" evidence="7">
    <location>
        <position position="256"/>
    </location>
    <ligand>
        <name>Zn(2+)</name>
        <dbReference type="ChEBI" id="CHEBI:29105"/>
        <label>2</label>
        <note>catalytic</note>
    </ligand>
</feature>
<comment type="cofactor">
    <cofactor evidence="7">
        <name>Zn(2+)</name>
        <dbReference type="ChEBI" id="CHEBI:29105"/>
    </cofactor>
    <text evidence="7">Binds 2 Zn(2+) ions per subunit.</text>
</comment>
<evidence type="ECO:0000256" key="8">
    <source>
        <dbReference type="PIRSR" id="PIRSR036685-2"/>
    </source>
</evidence>
<feature type="signal peptide" evidence="9">
    <location>
        <begin position="1"/>
        <end position="20"/>
    </location>
</feature>
<keyword evidence="1" id="KW-0031">Aminopeptidase</keyword>
<evidence type="ECO:0000256" key="2">
    <source>
        <dbReference type="ARBA" id="ARBA00022670"/>
    </source>
</evidence>
<feature type="disulfide bond" evidence="8">
    <location>
        <begin position="327"/>
        <end position="331"/>
    </location>
</feature>
<evidence type="ECO:0000256" key="3">
    <source>
        <dbReference type="ARBA" id="ARBA00022723"/>
    </source>
</evidence>